<evidence type="ECO:0000313" key="1">
    <source>
        <dbReference type="EMBL" id="GAA0373854.1"/>
    </source>
</evidence>
<dbReference type="RefSeq" id="WP_343847422.1">
    <property type="nucleotide sequence ID" value="NZ_BAAAEI010000031.1"/>
</dbReference>
<accession>A0ABP3HN77</accession>
<dbReference type="EMBL" id="BAAAEI010000031">
    <property type="protein sequence ID" value="GAA0373854.1"/>
    <property type="molecule type" value="Genomic_DNA"/>
</dbReference>
<dbReference type="Proteomes" id="UP001501757">
    <property type="component" value="Unassembled WGS sequence"/>
</dbReference>
<evidence type="ECO:0000313" key="2">
    <source>
        <dbReference type="Proteomes" id="UP001501757"/>
    </source>
</evidence>
<proteinExistence type="predicted"/>
<keyword evidence="2" id="KW-1185">Reference proteome</keyword>
<comment type="caution">
    <text evidence="1">The sequence shown here is derived from an EMBL/GenBank/DDBJ whole genome shotgun (WGS) entry which is preliminary data.</text>
</comment>
<sequence length="156" mass="17936">MARLKNTFWQRNKYKLSGLILVLPFWFLYQSLNPEFPPALESRQAGPFLVTPMPFDHKPPYQHHDEFVKDFLLTFNQGDIADIRQAYLNIGPSPLPLATLQQGESGILHGSRHGQHVHAIAKPKLAAEDRIWLVIEDWQGNQYQAQWPVPTALFLP</sequence>
<protein>
    <submittedName>
        <fullName evidence="1">Uncharacterized protein</fullName>
    </submittedName>
</protein>
<dbReference type="PIRSF" id="PIRSF029505">
    <property type="entry name" value="UCP029505"/>
    <property type="match status" value="1"/>
</dbReference>
<gene>
    <name evidence="1" type="ORF">GCM10009092_42560</name>
</gene>
<dbReference type="InterPro" id="IPR016922">
    <property type="entry name" value="UCP029505"/>
</dbReference>
<name>A0ABP3HN77_9ALTE</name>
<organism evidence="1 2">
    <name type="scientific">Bowmanella denitrificans</name>
    <dbReference type="NCBI Taxonomy" id="366582"/>
    <lineage>
        <taxon>Bacteria</taxon>
        <taxon>Pseudomonadati</taxon>
        <taxon>Pseudomonadota</taxon>
        <taxon>Gammaproteobacteria</taxon>
        <taxon>Alteromonadales</taxon>
        <taxon>Alteromonadaceae</taxon>
        <taxon>Bowmanella</taxon>
    </lineage>
</organism>
<reference evidence="2" key="1">
    <citation type="journal article" date="2019" name="Int. J. Syst. Evol. Microbiol.">
        <title>The Global Catalogue of Microorganisms (GCM) 10K type strain sequencing project: providing services to taxonomists for standard genome sequencing and annotation.</title>
        <authorList>
            <consortium name="The Broad Institute Genomics Platform"/>
            <consortium name="The Broad Institute Genome Sequencing Center for Infectious Disease"/>
            <person name="Wu L."/>
            <person name="Ma J."/>
        </authorList>
    </citation>
    <scope>NUCLEOTIDE SEQUENCE [LARGE SCALE GENOMIC DNA]</scope>
    <source>
        <strain evidence="2">JCM 13378</strain>
    </source>
</reference>